<evidence type="ECO:0000313" key="2">
    <source>
        <dbReference type="EMBL" id="NYE83206.1"/>
    </source>
</evidence>
<evidence type="ECO:0000313" key="3">
    <source>
        <dbReference type="Proteomes" id="UP000542125"/>
    </source>
</evidence>
<sequence>MRPVLHTLAVAVALTLAAATSAVAQSQPAVDPAAAAAQVTTAVAATPPVALRLAYENRSIGTDGVTRDSRHADLMFRDKAAVWIERELPAALRESEHEGHQVAHGPHAGHAHDDAQGAPLLIQREPDGKVAVKSILHKQKRVIDVELAHQANVGYGGSWAAAYWLLDPVALTRMEKLGAGGKGVERYRLVQGERTTLVDWDVAGKYARRIEQKDAHGLSRQVMTASAIAMPKVMPWQKLNNYSRGDYSDLLD</sequence>
<feature type="chain" id="PRO_5031419083" evidence="1">
    <location>
        <begin position="25"/>
        <end position="252"/>
    </location>
</feature>
<dbReference type="RefSeq" id="WP_179586674.1">
    <property type="nucleotide sequence ID" value="NZ_JACBYR010000001.1"/>
</dbReference>
<evidence type="ECO:0000256" key="1">
    <source>
        <dbReference type="SAM" id="SignalP"/>
    </source>
</evidence>
<name>A0A7Y9LNV5_9BURK</name>
<protein>
    <submittedName>
        <fullName evidence="2">Uncharacterized protein</fullName>
    </submittedName>
</protein>
<feature type="signal peptide" evidence="1">
    <location>
        <begin position="1"/>
        <end position="24"/>
    </location>
</feature>
<comment type="caution">
    <text evidence="2">The sequence shown here is derived from an EMBL/GenBank/DDBJ whole genome shotgun (WGS) entry which is preliminary data.</text>
</comment>
<keyword evidence="1" id="KW-0732">Signal</keyword>
<gene>
    <name evidence="2" type="ORF">FHW18_002477</name>
</gene>
<organism evidence="2 3">
    <name type="scientific">Pigmentiphaga litoralis</name>
    <dbReference type="NCBI Taxonomy" id="516702"/>
    <lineage>
        <taxon>Bacteria</taxon>
        <taxon>Pseudomonadati</taxon>
        <taxon>Pseudomonadota</taxon>
        <taxon>Betaproteobacteria</taxon>
        <taxon>Burkholderiales</taxon>
        <taxon>Alcaligenaceae</taxon>
        <taxon>Pigmentiphaga</taxon>
    </lineage>
</organism>
<accession>A0A7Y9LNV5</accession>
<reference evidence="2 3" key="1">
    <citation type="submission" date="2020-07" db="EMBL/GenBank/DDBJ databases">
        <title>Genomic Encyclopedia of Type Strains, Phase IV (KMG-V): Genome sequencing to study the core and pangenomes of soil and plant-associated prokaryotes.</title>
        <authorList>
            <person name="Whitman W."/>
        </authorList>
    </citation>
    <scope>NUCLEOTIDE SEQUENCE [LARGE SCALE GENOMIC DNA]</scope>
    <source>
        <strain evidence="2 3">SAS40</strain>
    </source>
</reference>
<dbReference type="Proteomes" id="UP000542125">
    <property type="component" value="Unassembled WGS sequence"/>
</dbReference>
<keyword evidence="3" id="KW-1185">Reference proteome</keyword>
<dbReference type="EMBL" id="JACBYR010000001">
    <property type="protein sequence ID" value="NYE83206.1"/>
    <property type="molecule type" value="Genomic_DNA"/>
</dbReference>
<dbReference type="AlphaFoldDB" id="A0A7Y9LNV5"/>
<proteinExistence type="predicted"/>